<evidence type="ECO:0000313" key="1">
    <source>
        <dbReference type="EMBL" id="GBM41711.1"/>
    </source>
</evidence>
<sequence>MQQGFSTCNNLAFRNHCFPEQNTEENVNKMQTILFSSLKSKNKESVLDTICYDLFGKRRLNEHNHRIFTTPVQFVQQSSCVSNQSVIAEIHNSFFCTISGVFASLAFHLAKIIGPFFELLESIYYGRM</sequence>
<gene>
    <name evidence="1" type="ORF">AVEN_220704_1</name>
</gene>
<keyword evidence="2" id="KW-1185">Reference proteome</keyword>
<proteinExistence type="predicted"/>
<dbReference type="Proteomes" id="UP000499080">
    <property type="component" value="Unassembled WGS sequence"/>
</dbReference>
<dbReference type="AlphaFoldDB" id="A0A4Y2FKF3"/>
<name>A0A4Y2FKF3_ARAVE</name>
<protein>
    <submittedName>
        <fullName evidence="1">Uncharacterized protein</fullName>
    </submittedName>
</protein>
<reference evidence="1 2" key="1">
    <citation type="journal article" date="2019" name="Sci. Rep.">
        <title>Orb-weaving spider Araneus ventricosus genome elucidates the spidroin gene catalogue.</title>
        <authorList>
            <person name="Kono N."/>
            <person name="Nakamura H."/>
            <person name="Ohtoshi R."/>
            <person name="Moran D.A.P."/>
            <person name="Shinohara A."/>
            <person name="Yoshida Y."/>
            <person name="Fujiwara M."/>
            <person name="Mori M."/>
            <person name="Tomita M."/>
            <person name="Arakawa K."/>
        </authorList>
    </citation>
    <scope>NUCLEOTIDE SEQUENCE [LARGE SCALE GENOMIC DNA]</scope>
</reference>
<accession>A0A4Y2FKF3</accession>
<dbReference type="EMBL" id="BGPR01096340">
    <property type="protein sequence ID" value="GBM41711.1"/>
    <property type="molecule type" value="Genomic_DNA"/>
</dbReference>
<evidence type="ECO:0000313" key="2">
    <source>
        <dbReference type="Proteomes" id="UP000499080"/>
    </source>
</evidence>
<organism evidence="1 2">
    <name type="scientific">Araneus ventricosus</name>
    <name type="common">Orbweaver spider</name>
    <name type="synonym">Epeira ventricosa</name>
    <dbReference type="NCBI Taxonomy" id="182803"/>
    <lineage>
        <taxon>Eukaryota</taxon>
        <taxon>Metazoa</taxon>
        <taxon>Ecdysozoa</taxon>
        <taxon>Arthropoda</taxon>
        <taxon>Chelicerata</taxon>
        <taxon>Arachnida</taxon>
        <taxon>Araneae</taxon>
        <taxon>Araneomorphae</taxon>
        <taxon>Entelegynae</taxon>
        <taxon>Araneoidea</taxon>
        <taxon>Araneidae</taxon>
        <taxon>Araneus</taxon>
    </lineage>
</organism>
<comment type="caution">
    <text evidence="1">The sequence shown here is derived from an EMBL/GenBank/DDBJ whole genome shotgun (WGS) entry which is preliminary data.</text>
</comment>